<dbReference type="Pfam" id="PF00109">
    <property type="entry name" value="ketoacyl-synt"/>
    <property type="match status" value="1"/>
</dbReference>
<evidence type="ECO:0000256" key="4">
    <source>
        <dbReference type="ARBA" id="ARBA00022450"/>
    </source>
</evidence>
<comment type="similarity">
    <text evidence="3">Belongs to the ATP-dependent AMP-binding enzyme family.</text>
</comment>
<dbReference type="EC" id="2.3.1.292" evidence="17"/>
<dbReference type="InterPro" id="IPR014043">
    <property type="entry name" value="Acyl_transferase_dom"/>
</dbReference>
<dbReference type="SMART" id="SM00827">
    <property type="entry name" value="PKS_AT"/>
    <property type="match status" value="1"/>
</dbReference>
<dbReference type="Pfam" id="PF00550">
    <property type="entry name" value="PP-binding"/>
    <property type="match status" value="2"/>
</dbReference>
<dbReference type="InterPro" id="IPR025110">
    <property type="entry name" value="AMP-bd_C"/>
</dbReference>
<dbReference type="CDD" id="cd08953">
    <property type="entry name" value="KR_2_SDR_x"/>
    <property type="match status" value="1"/>
</dbReference>
<dbReference type="Gene3D" id="1.10.1200.10">
    <property type="entry name" value="ACP-like"/>
    <property type="match status" value="2"/>
</dbReference>
<dbReference type="Pfam" id="PF00698">
    <property type="entry name" value="Acyl_transf_1"/>
    <property type="match status" value="1"/>
</dbReference>
<evidence type="ECO:0000256" key="16">
    <source>
        <dbReference type="ARBA" id="ARBA00058455"/>
    </source>
</evidence>
<evidence type="ECO:0000313" key="25">
    <source>
        <dbReference type="Proteomes" id="UP000249557"/>
    </source>
</evidence>
<dbReference type="InterPro" id="IPR016039">
    <property type="entry name" value="Thiolase-like"/>
</dbReference>
<dbReference type="InterPro" id="IPR016035">
    <property type="entry name" value="Acyl_Trfase/lysoPLipase"/>
</dbReference>
<dbReference type="FunFam" id="3.40.50.980:FF:000002">
    <property type="entry name" value="Enterobactin synthetase component F"/>
    <property type="match status" value="1"/>
</dbReference>
<comment type="caution">
    <text evidence="24">The sequence shown here is derived from an EMBL/GenBank/DDBJ whole genome shotgun (WGS) entry which is preliminary data.</text>
</comment>
<dbReference type="Pfam" id="PF13193">
    <property type="entry name" value="AMP-binding_C"/>
    <property type="match status" value="1"/>
</dbReference>
<evidence type="ECO:0000256" key="5">
    <source>
        <dbReference type="ARBA" id="ARBA00022553"/>
    </source>
</evidence>
<dbReference type="GO" id="GO:0004315">
    <property type="term" value="F:3-oxoacyl-[acyl-carrier-protein] synthase activity"/>
    <property type="evidence" value="ECO:0007669"/>
    <property type="project" value="InterPro"/>
</dbReference>
<dbReference type="SUPFAM" id="SSF47336">
    <property type="entry name" value="ACP-like"/>
    <property type="match status" value="2"/>
</dbReference>
<dbReference type="FunFam" id="3.40.50.980:FF:000001">
    <property type="entry name" value="Non-ribosomal peptide synthetase"/>
    <property type="match status" value="1"/>
</dbReference>
<dbReference type="Gene3D" id="2.30.38.10">
    <property type="entry name" value="Luciferase, Domain 3"/>
    <property type="match status" value="1"/>
</dbReference>
<dbReference type="SUPFAM" id="SSF51735">
    <property type="entry name" value="NAD(P)-binding Rossmann-fold domains"/>
    <property type="match status" value="2"/>
</dbReference>
<keyword evidence="9" id="KW-0560">Oxidoreductase</keyword>
<dbReference type="PROSITE" id="PS00455">
    <property type="entry name" value="AMP_BINDING"/>
    <property type="match status" value="1"/>
</dbReference>
<dbReference type="NCBIfam" id="TIGR01733">
    <property type="entry name" value="AA-adenyl-dom"/>
    <property type="match status" value="1"/>
</dbReference>
<evidence type="ECO:0000259" key="22">
    <source>
        <dbReference type="PROSITE" id="PS50075"/>
    </source>
</evidence>
<evidence type="ECO:0000256" key="14">
    <source>
        <dbReference type="ARBA" id="ARBA00052119"/>
    </source>
</evidence>
<comment type="catalytic activity">
    <reaction evidence="13">
        <text>19-(4-hydroxyphenyl)nonadecanoyl-[(phenol)carboxyphthiodiolenone synthase] + 2 (S)-methylmalonyl-CoA + 3 malonyl-CoA + 5 NADPH + 10 H(+) = C37-(phenol)carboxyphthiodiolenone-[(phenol)carboxyphthiodiolenone synthase] + 5 CO2 + 5 NADP(+) + 5 CoA + 2 H2O</text>
        <dbReference type="Rhea" id="RHEA:57760"/>
        <dbReference type="Rhea" id="RHEA-COMP:14273"/>
        <dbReference type="Rhea" id="RHEA-COMP:14990"/>
        <dbReference type="ChEBI" id="CHEBI:15377"/>
        <dbReference type="ChEBI" id="CHEBI:15378"/>
        <dbReference type="ChEBI" id="CHEBI:16526"/>
        <dbReference type="ChEBI" id="CHEBI:57287"/>
        <dbReference type="ChEBI" id="CHEBI:57327"/>
        <dbReference type="ChEBI" id="CHEBI:57384"/>
        <dbReference type="ChEBI" id="CHEBI:57783"/>
        <dbReference type="ChEBI" id="CHEBI:58349"/>
        <dbReference type="ChEBI" id="CHEBI:133301"/>
        <dbReference type="ChEBI" id="CHEBI:142260"/>
        <dbReference type="EC" id="2.3.1.292"/>
    </reaction>
</comment>
<keyword evidence="8" id="KW-0521">NADP</keyword>
<dbReference type="PROSITE" id="PS00606">
    <property type="entry name" value="KS3_1"/>
    <property type="match status" value="1"/>
</dbReference>
<evidence type="ECO:0000256" key="9">
    <source>
        <dbReference type="ARBA" id="ARBA00023002"/>
    </source>
</evidence>
<dbReference type="Gene3D" id="3.30.300.30">
    <property type="match status" value="1"/>
</dbReference>
<comment type="catalytic activity">
    <reaction evidence="15">
        <text>icosanoyl-[(phenol)carboxyphthiodiolenone synthase] + 2 (S)-methylmalonyl-CoA + 3 malonyl-CoA + 5 NADPH + 10 H(+) = C32-carboxyphthiodiolenone-[(phenol)carboxyphthiodiolenone synthase] + 5 CO2 + 5 NADP(+) + 5 CoA + 2 H2O</text>
        <dbReference type="Rhea" id="RHEA:57748"/>
        <dbReference type="Rhea" id="RHEA-COMP:14985"/>
        <dbReference type="Rhea" id="RHEA-COMP:14986"/>
        <dbReference type="ChEBI" id="CHEBI:15377"/>
        <dbReference type="ChEBI" id="CHEBI:15378"/>
        <dbReference type="ChEBI" id="CHEBI:16526"/>
        <dbReference type="ChEBI" id="CHEBI:57287"/>
        <dbReference type="ChEBI" id="CHEBI:57327"/>
        <dbReference type="ChEBI" id="CHEBI:57384"/>
        <dbReference type="ChEBI" id="CHEBI:57783"/>
        <dbReference type="ChEBI" id="CHEBI:58349"/>
        <dbReference type="ChEBI" id="CHEBI:87848"/>
        <dbReference type="ChEBI" id="CHEBI:142236"/>
        <dbReference type="EC" id="2.3.1.292"/>
    </reaction>
</comment>
<gene>
    <name evidence="24" type="ORF">DI626_01620</name>
</gene>
<dbReference type="FunFam" id="3.40.47.10:FF:000042">
    <property type="entry name" value="Polyketide synthase Pks13"/>
    <property type="match status" value="1"/>
</dbReference>
<dbReference type="GO" id="GO:0016491">
    <property type="term" value="F:oxidoreductase activity"/>
    <property type="evidence" value="ECO:0007669"/>
    <property type="project" value="UniProtKB-KW"/>
</dbReference>
<dbReference type="Gene3D" id="3.30.70.3290">
    <property type="match status" value="1"/>
</dbReference>
<dbReference type="Gene3D" id="3.40.366.10">
    <property type="entry name" value="Malonyl-Coenzyme A Acyl Carrier Protein, domain 2"/>
    <property type="match status" value="1"/>
</dbReference>
<dbReference type="InterPro" id="IPR032821">
    <property type="entry name" value="PKS_assoc"/>
</dbReference>
<dbReference type="PANTHER" id="PTHR43775">
    <property type="entry name" value="FATTY ACID SYNTHASE"/>
    <property type="match status" value="1"/>
</dbReference>
<protein>
    <recommendedName>
        <fullName evidence="18">Phenolphthiocerol/phthiocerol polyketide synthase subunit E</fullName>
        <ecNumber evidence="17">2.3.1.292</ecNumber>
    </recommendedName>
    <alternativeName>
        <fullName evidence="20">(Phenol)carboxyphthiodiolenone synthase subunit E</fullName>
    </alternativeName>
    <alternativeName>
        <fullName evidence="21">Beta-ketoacyl-acyl-carrier-protein synthase I</fullName>
    </alternativeName>
    <alternativeName>
        <fullName evidence="19">Phthiocerol synthesis polyketide synthase type I PpsE</fullName>
    </alternativeName>
</protein>
<sequence>MPDDEHIRKINEWNSTAVNYSLEKSVHQLFEEQALRSPDCIAVVFEDQVLTYAELDSRANKLAHYLISNGIRSGDFVGVYMDRSLELVIALIGILKTGAAYVPIDPSYPVDRRSYILEMSTASALITQDHLLKNLKSNPCQIICLDKEWASINHQPDNKPNVKYTPDDLICVLFTSGSTGKPKGVMCVHRGMTNRILWMQDAYKLEKDDVVLQKTPIGFDVSGWEFYWPLITGCKLIMARPEGHKDPSYLIKVINKHAVTTLHFVPPMLQAFISTEGFESCKSIRRIICSGDILHIETQRKVFSSLNCELHNLYGPTEASIDVTAWKCCLEYDGASIPIGKPIANTQMHILDKEMNPLSIGVPGELYIGGVQLARGYFNRPDLTEERFVQNPLSDSQLLYKTGDLARYLPDGNIEFMGRLDHQVKIRGVRIELGEIETVLDAHPNIKECVVVAREDRPGEKYLVAYLVADSGMVATKNLREFLAQSLSDAMIPSYFVVLKELPISPNGKIDRQKLPAPTNEIGNSDSAYIAPRNSVETTLSKIWIEILHLDKVGIHDNFFEIGGDSIKATALTEKIKKNLNVDISVIDIFENYCISKLAAMISQGGQDIHTLLASNKSKVQKKDTIDNRRDIAVIGISCEFPGADNLQEFWKNVCDGKESIFEIDDESLISEGISKNDIDNPNYVKRRPFLKNIKTFDPGFFGYSDRDAATMDPQHRKFLEHSWKALEDSAYVPEKYNGRIGVFAGCDNSFYLQNNVGKAAVSYEVLEDIQLMINNLGEYLASKVAYKLNLNGPAINIQTACSTSLVAVHLACQSILSGDSDIALAGGVSIRVPHKVGYAYKSDLMLSKDGSCRAFDADAEGTPFGHGIGIIVLKTLHHAQKDGDHIYAVIKGSAINNDGAQKVGFTAPSVLGQKDVIKKALGNSGVTADTIGYVEAHGTATKLGDPIEFKALEQAFRSETHKTAFCALGSVKTNIGHLAQAAGMAGIIKAIMALHCKVIPPSLNFEKPNKEIALKESPFYVPQKASSWVAEDIKRRAGVSAFGFGGTNAHVILEEAPKSAVSQSNRQTFIYPFSAKSAGSLRKALSDFGSFLVNSENGSLPDIAYSLQQGRAEFDYRCAFTASSKEKILSEINSKNLKIEKRGNGRVVYVFSGQGGKYINAGKDLYLHEPVFKEAIDFCAGLFLQGHGIEILKNLYPENDTATTSLPPIITQPIIFSIQYALIKLWESWGVTPDKVVGHSLGEYAAAYVAGVVSIKDVIDLIAVRAKLSSDIQEGSMLAVQATEEKLISMPMNGVEIASVNSENSRVFSGDNADIEFFAMNLDKESIPYIRLNTDRAYHSRFFEEASYELGRQARKVTLEKPKLPWYSTVTGDLVSDDQAVSPDYWQKNLRNQVLFDKALSGMIDDNAVFLEIGPEQVLSSLISKKIRNLKGSRYCSSLPGSMSSETDEPHIYQTVTKLWLHGVNINWEFFNANCNLNKVSLPTYQFERQEFWIDRTNILSASKPDKDLSNNSLYTPWWKPRFNHKEIKDKSDTWIVFLDPSSQAEKFITRLEYAGNKVVSVKANSSLQGLIRHDSNNYELNPQHKDSYFELLSLYSGYQNISVVHFGNFKPADSKAETDDAEEIYSSLLYLTQAIADQDISKKHLTIVCDGLLSLDRDKNIQAEKAVILGIARCAIKEIKDFYSRCVDIRASNLDDEIEALIELSNDRLTTGGIILRNGRVYEQDFSSIEYQEHEKSPLGIREGGVYLITGGSGGIAQYITRYIMSYRNAKVVLVSRSFSDEKIKADDREEGILRISADLSDKECLKKAIQQAEMQFGKINGVFHAAGVSGSTLIRNKTREQVKSVFRPKIHGTINLAEIFKDKDIDFLIAFSSISSIFPDLGQSDYAAANAFIDSFADLEHKWPFLAINWDTWEKTGMAAKYTLQLSLHEGEHAATLSPEKGIAALDKSLHFAKIYNQIIVCPSNIQDRKRAFIESDIFSKNLPSNENIKIQNFPNISPVERDLLEAWVGILGREPEDLDQSFFEMGGDSLSAIQYLTALKETHNYSIGIKIFFENSNIKKLSQFLNQGSAETGLSGNGTTEKAKIIRL</sequence>
<name>A0A2W5A1V6_9BACT</name>
<evidence type="ECO:0000256" key="7">
    <source>
        <dbReference type="ARBA" id="ARBA00022832"/>
    </source>
</evidence>
<evidence type="ECO:0000256" key="18">
    <source>
        <dbReference type="ARBA" id="ARBA00073623"/>
    </source>
</evidence>
<dbReference type="SUPFAM" id="SSF52151">
    <property type="entry name" value="FabD/lysophospholipase-like"/>
    <property type="match status" value="1"/>
</dbReference>
<reference evidence="24 25" key="1">
    <citation type="submission" date="2017-08" db="EMBL/GenBank/DDBJ databases">
        <title>Infants hospitalized years apart are colonized by the same room-sourced microbial strains.</title>
        <authorList>
            <person name="Brooks B."/>
            <person name="Olm M.R."/>
            <person name="Firek B.A."/>
            <person name="Baker R."/>
            <person name="Thomas B.C."/>
            <person name="Morowitz M.J."/>
            <person name="Banfield J.F."/>
        </authorList>
    </citation>
    <scope>NUCLEOTIDE SEQUENCE [LARGE SCALE GENOMIC DNA]</scope>
    <source>
        <strain evidence="24">S2_018_000_R2_104</strain>
    </source>
</reference>
<dbReference type="FunFam" id="3.40.50.12780:FF:000012">
    <property type="entry name" value="Non-ribosomal peptide synthetase"/>
    <property type="match status" value="1"/>
</dbReference>
<evidence type="ECO:0000256" key="10">
    <source>
        <dbReference type="ARBA" id="ARBA00023098"/>
    </source>
</evidence>
<dbReference type="SUPFAM" id="SSF53901">
    <property type="entry name" value="Thiolase-like"/>
    <property type="match status" value="1"/>
</dbReference>
<evidence type="ECO:0000256" key="12">
    <source>
        <dbReference type="ARBA" id="ARBA00050973"/>
    </source>
</evidence>
<evidence type="ECO:0000313" key="24">
    <source>
        <dbReference type="EMBL" id="PZO88510.1"/>
    </source>
</evidence>
<evidence type="ECO:0000256" key="11">
    <source>
        <dbReference type="ARBA" id="ARBA00023268"/>
    </source>
</evidence>
<dbReference type="FunFam" id="1.10.1200.10:FF:000005">
    <property type="entry name" value="Nonribosomal peptide synthetase 1"/>
    <property type="match status" value="1"/>
</dbReference>
<dbReference type="Pfam" id="PF02801">
    <property type="entry name" value="Ketoacyl-synt_C"/>
    <property type="match status" value="1"/>
</dbReference>
<dbReference type="Pfam" id="PF00501">
    <property type="entry name" value="AMP-binding"/>
    <property type="match status" value="1"/>
</dbReference>
<dbReference type="Gene3D" id="3.40.50.720">
    <property type="entry name" value="NAD(P)-binding Rossmann-like Domain"/>
    <property type="match status" value="1"/>
</dbReference>
<dbReference type="GO" id="GO:0004312">
    <property type="term" value="F:fatty acid synthase activity"/>
    <property type="evidence" value="ECO:0007669"/>
    <property type="project" value="TreeGrafter"/>
</dbReference>
<dbReference type="InterPro" id="IPR057326">
    <property type="entry name" value="KR_dom"/>
</dbReference>
<comment type="catalytic activity">
    <reaction evidence="12">
        <text>17-(4-hydroxyphenyl)heptadecanoyl-[(phenol)carboxyphthiodiolenone synthase] + 2 (S)-methylmalonyl-CoA + 3 malonyl-CoA + 5 NADPH + 10 H(+) = C35-(phenol)carboxyphthiodiolenone-[(phenol)carboxyphthiodiolenone synthase] + 5 CO2 + 5 NADP(+) + 5 CoA + 2 H2O</text>
        <dbReference type="Rhea" id="RHEA:57756"/>
        <dbReference type="Rhea" id="RHEA-COMP:14272"/>
        <dbReference type="Rhea" id="RHEA-COMP:14989"/>
        <dbReference type="ChEBI" id="CHEBI:15377"/>
        <dbReference type="ChEBI" id="CHEBI:15378"/>
        <dbReference type="ChEBI" id="CHEBI:16526"/>
        <dbReference type="ChEBI" id="CHEBI:57287"/>
        <dbReference type="ChEBI" id="CHEBI:57327"/>
        <dbReference type="ChEBI" id="CHEBI:57384"/>
        <dbReference type="ChEBI" id="CHEBI:57783"/>
        <dbReference type="ChEBI" id="CHEBI:58349"/>
        <dbReference type="ChEBI" id="CHEBI:133300"/>
        <dbReference type="ChEBI" id="CHEBI:142259"/>
        <dbReference type="EC" id="2.3.1.292"/>
    </reaction>
</comment>
<dbReference type="InterPro" id="IPR010071">
    <property type="entry name" value="AA_adenyl_dom"/>
</dbReference>
<feature type="domain" description="Ketosynthase family 3 (KS3)" evidence="23">
    <location>
        <begin position="629"/>
        <end position="1056"/>
    </location>
</feature>
<proteinExistence type="inferred from homology"/>
<evidence type="ECO:0000256" key="6">
    <source>
        <dbReference type="ARBA" id="ARBA00022679"/>
    </source>
</evidence>
<evidence type="ECO:0000256" key="13">
    <source>
        <dbReference type="ARBA" id="ARBA00051971"/>
    </source>
</evidence>
<keyword evidence="4" id="KW-0596">Phosphopantetheine</keyword>
<dbReference type="Proteomes" id="UP000249557">
    <property type="component" value="Unassembled WGS sequence"/>
</dbReference>
<dbReference type="PROSITE" id="PS52004">
    <property type="entry name" value="KS3_2"/>
    <property type="match status" value="1"/>
</dbReference>
<dbReference type="SUPFAM" id="SSF56801">
    <property type="entry name" value="Acetyl-CoA synthetase-like"/>
    <property type="match status" value="1"/>
</dbReference>
<dbReference type="Gene3D" id="3.40.50.980">
    <property type="match status" value="2"/>
</dbReference>
<dbReference type="Pfam" id="PF16197">
    <property type="entry name" value="KAsynt_C_assoc"/>
    <property type="match status" value="1"/>
</dbReference>
<evidence type="ECO:0000256" key="15">
    <source>
        <dbReference type="ARBA" id="ARBA00052745"/>
    </source>
</evidence>
<dbReference type="CDD" id="cd17646">
    <property type="entry name" value="A_NRPS_AB3403-like"/>
    <property type="match status" value="1"/>
</dbReference>
<dbReference type="InterPro" id="IPR013968">
    <property type="entry name" value="PKS_KR"/>
</dbReference>
<dbReference type="SUPFAM" id="SSF55048">
    <property type="entry name" value="Probable ACP-binding domain of malonyl-CoA ACP transacylase"/>
    <property type="match status" value="1"/>
</dbReference>
<dbReference type="InterPro" id="IPR001227">
    <property type="entry name" value="Ac_transferase_dom_sf"/>
</dbReference>
<dbReference type="InterPro" id="IPR000873">
    <property type="entry name" value="AMP-dep_synth/lig_dom"/>
</dbReference>
<dbReference type="InterPro" id="IPR014031">
    <property type="entry name" value="Ketoacyl_synth_C"/>
</dbReference>
<keyword evidence="7" id="KW-0276">Fatty acid metabolism</keyword>
<evidence type="ECO:0000256" key="8">
    <source>
        <dbReference type="ARBA" id="ARBA00022857"/>
    </source>
</evidence>
<evidence type="ECO:0000256" key="20">
    <source>
        <dbReference type="ARBA" id="ARBA00078169"/>
    </source>
</evidence>
<dbReference type="Pfam" id="PF08659">
    <property type="entry name" value="KR"/>
    <property type="match status" value="1"/>
</dbReference>
<keyword evidence="11" id="KW-0511">Multifunctional enzyme</keyword>
<dbReference type="SMART" id="SM00825">
    <property type="entry name" value="PKS_KS"/>
    <property type="match status" value="1"/>
</dbReference>
<dbReference type="InterPro" id="IPR036736">
    <property type="entry name" value="ACP-like_sf"/>
</dbReference>
<evidence type="ECO:0000256" key="21">
    <source>
        <dbReference type="ARBA" id="ARBA00084020"/>
    </source>
</evidence>
<dbReference type="InterPro" id="IPR036291">
    <property type="entry name" value="NAD(P)-bd_dom_sf"/>
</dbReference>
<evidence type="ECO:0000256" key="19">
    <source>
        <dbReference type="ARBA" id="ARBA00075053"/>
    </source>
</evidence>
<comment type="catalytic activity">
    <reaction evidence="14">
        <text>docosanoyl-[(phenol)carboxyphthiodiolenone synthase] + 2 (S)-methylmalonyl-CoA + 3 malonyl-CoA + 5 NADPH + 10 H(+) = C34-carboxyphthiodiolenone-[(phenol)carboxyphthiodiolenone synthase] + 5 CO2 + 5 NADP(+) + 5 CoA + 2 H2O</text>
        <dbReference type="Rhea" id="RHEA:57752"/>
        <dbReference type="Rhea" id="RHEA-COMP:14987"/>
        <dbReference type="Rhea" id="RHEA-COMP:14988"/>
        <dbReference type="ChEBI" id="CHEBI:15377"/>
        <dbReference type="ChEBI" id="CHEBI:15378"/>
        <dbReference type="ChEBI" id="CHEBI:16526"/>
        <dbReference type="ChEBI" id="CHEBI:57287"/>
        <dbReference type="ChEBI" id="CHEBI:57327"/>
        <dbReference type="ChEBI" id="CHEBI:57384"/>
        <dbReference type="ChEBI" id="CHEBI:57783"/>
        <dbReference type="ChEBI" id="CHEBI:58349"/>
        <dbReference type="ChEBI" id="CHEBI:142237"/>
        <dbReference type="ChEBI" id="CHEBI:142238"/>
        <dbReference type="EC" id="2.3.1.292"/>
    </reaction>
</comment>
<dbReference type="FunFam" id="3.30.300.30:FF:000010">
    <property type="entry name" value="Enterobactin synthetase component F"/>
    <property type="match status" value="1"/>
</dbReference>
<dbReference type="PROSITE" id="PS00012">
    <property type="entry name" value="PHOSPHOPANTETHEINE"/>
    <property type="match status" value="1"/>
</dbReference>
<dbReference type="SMART" id="SM00823">
    <property type="entry name" value="PKS_PP"/>
    <property type="match status" value="2"/>
</dbReference>
<keyword evidence="6" id="KW-0808">Transferase</keyword>
<dbReference type="InterPro" id="IPR020845">
    <property type="entry name" value="AMP-binding_CS"/>
</dbReference>
<dbReference type="GO" id="GO:0043041">
    <property type="term" value="P:amino acid activation for nonribosomal peptide biosynthetic process"/>
    <property type="evidence" value="ECO:0007669"/>
    <property type="project" value="UniProtKB-ARBA"/>
</dbReference>
<organism evidence="24 25">
    <name type="scientific">Micavibrio aeruginosavorus</name>
    <dbReference type="NCBI Taxonomy" id="349221"/>
    <lineage>
        <taxon>Bacteria</taxon>
        <taxon>Pseudomonadati</taxon>
        <taxon>Bdellovibrionota</taxon>
        <taxon>Bdellovibrionia</taxon>
        <taxon>Bdellovibrionales</taxon>
        <taxon>Pseudobdellovibrionaceae</taxon>
        <taxon>Micavibrio</taxon>
    </lineage>
</organism>
<dbReference type="FunFam" id="2.30.38.10:FF:000001">
    <property type="entry name" value="Non-ribosomal peptide synthetase PvdI"/>
    <property type="match status" value="1"/>
</dbReference>
<dbReference type="GO" id="GO:0006633">
    <property type="term" value="P:fatty acid biosynthetic process"/>
    <property type="evidence" value="ECO:0007669"/>
    <property type="project" value="InterPro"/>
</dbReference>
<dbReference type="InterPro" id="IPR050091">
    <property type="entry name" value="PKS_NRPS_Biosynth_Enz"/>
</dbReference>
<dbReference type="Gene3D" id="3.40.47.10">
    <property type="match status" value="1"/>
</dbReference>
<comment type="function">
    <text evidence="16">Part of the PpsABCDE complex involved in the biosynthesis of the lipid core common to phthiocerols and phenolphthiocerols by successive additions of malonyl-CoA or methylmalonyl-CoA extender units. PpsA can accept as substrate the activated forms of either icosanoyl (C20), docosanoyl (C22) or lignoceroyl (C24) groups from FadD26, or a (4-hydroxyphenyl)-C17 or (4-hydroxyphenyl)-C19 fatty acyl from FadD29. PpsA initiates the biosynthesis and extends its substrate using a malonyl-CoA extender unit. The PpsB and PpsC proteins add the second and third malonyl-CoA extender units. PpsD adds an (R)-methylmalonyl unit and PpsE adds a second (R)-methylmalonyl unit. The incorporation of the methylmalonyl units results in formation of two branched methyl groups in the elongated product.</text>
</comment>
<dbReference type="InterPro" id="IPR016036">
    <property type="entry name" value="Malonyl_transacylase_ACP-bd"/>
</dbReference>
<dbReference type="CDD" id="cd00833">
    <property type="entry name" value="PKS"/>
    <property type="match status" value="1"/>
</dbReference>
<evidence type="ECO:0000256" key="1">
    <source>
        <dbReference type="ARBA" id="ARBA00001937"/>
    </source>
</evidence>
<keyword evidence="5" id="KW-0597">Phosphoprotein</keyword>
<dbReference type="InterPro" id="IPR006162">
    <property type="entry name" value="Ppantetheine_attach_site"/>
</dbReference>
<accession>A0A2W5A1V6</accession>
<dbReference type="InterPro" id="IPR045851">
    <property type="entry name" value="AMP-bd_C_sf"/>
</dbReference>
<dbReference type="PANTHER" id="PTHR43775:SF51">
    <property type="entry name" value="INACTIVE PHENOLPHTHIOCEROL SYNTHESIS POLYKETIDE SYNTHASE TYPE I PKS1-RELATED"/>
    <property type="match status" value="1"/>
</dbReference>
<comment type="cofactor">
    <cofactor evidence="2">
        <name>pantetheine 4'-phosphate</name>
        <dbReference type="ChEBI" id="CHEBI:47942"/>
    </cofactor>
</comment>
<dbReference type="InterPro" id="IPR014030">
    <property type="entry name" value="Ketoacyl_synth_N"/>
</dbReference>
<comment type="cofactor">
    <cofactor evidence="1">
        <name>NADP(+)</name>
        <dbReference type="ChEBI" id="CHEBI:58349"/>
    </cofactor>
</comment>
<keyword evidence="10" id="KW-0443">Lipid metabolism</keyword>
<evidence type="ECO:0000256" key="2">
    <source>
        <dbReference type="ARBA" id="ARBA00001957"/>
    </source>
</evidence>
<dbReference type="EMBL" id="QFNK01000015">
    <property type="protein sequence ID" value="PZO88510.1"/>
    <property type="molecule type" value="Genomic_DNA"/>
</dbReference>
<feature type="domain" description="Carrier" evidence="22">
    <location>
        <begin position="531"/>
        <end position="606"/>
    </location>
</feature>
<dbReference type="InterPro" id="IPR009081">
    <property type="entry name" value="PP-bd_ACP"/>
</dbReference>
<dbReference type="GO" id="GO:0034081">
    <property type="term" value="C:polyketide synthase complex"/>
    <property type="evidence" value="ECO:0007669"/>
    <property type="project" value="UniProtKB-ARBA"/>
</dbReference>
<evidence type="ECO:0000256" key="3">
    <source>
        <dbReference type="ARBA" id="ARBA00006432"/>
    </source>
</evidence>
<dbReference type="InterPro" id="IPR020841">
    <property type="entry name" value="PKS_Beta-ketoAc_synthase_dom"/>
</dbReference>
<dbReference type="SMART" id="SM00822">
    <property type="entry name" value="PKS_KR"/>
    <property type="match status" value="1"/>
</dbReference>
<dbReference type="InterPro" id="IPR018201">
    <property type="entry name" value="Ketoacyl_synth_AS"/>
</dbReference>
<dbReference type="PROSITE" id="PS50075">
    <property type="entry name" value="CARRIER"/>
    <property type="match status" value="2"/>
</dbReference>
<dbReference type="GO" id="GO:0044550">
    <property type="term" value="P:secondary metabolite biosynthetic process"/>
    <property type="evidence" value="ECO:0007669"/>
    <property type="project" value="UniProtKB-ARBA"/>
</dbReference>
<dbReference type="GO" id="GO:0031177">
    <property type="term" value="F:phosphopantetheine binding"/>
    <property type="evidence" value="ECO:0007669"/>
    <property type="project" value="InterPro"/>
</dbReference>
<dbReference type="InterPro" id="IPR020806">
    <property type="entry name" value="PKS_PP-bd"/>
</dbReference>
<evidence type="ECO:0000259" key="23">
    <source>
        <dbReference type="PROSITE" id="PS52004"/>
    </source>
</evidence>
<feature type="domain" description="Carrier" evidence="22">
    <location>
        <begin position="1998"/>
        <end position="2073"/>
    </location>
</feature>
<evidence type="ECO:0000256" key="17">
    <source>
        <dbReference type="ARBA" id="ARBA00066974"/>
    </source>
</evidence>